<gene>
    <name evidence="1" type="ORF">M422DRAFT_34896</name>
</gene>
<name>A0A0C9TX52_SPHS4</name>
<dbReference type="Proteomes" id="UP000054279">
    <property type="component" value="Unassembled WGS sequence"/>
</dbReference>
<protein>
    <submittedName>
        <fullName evidence="1">Uncharacterized protein</fullName>
    </submittedName>
</protein>
<dbReference type="AlphaFoldDB" id="A0A0C9TX52"/>
<sequence>MLSYLNEAIISNEKNEPQDYLVESSTARKRPLSRRNKLITTTVAGSRSLRKGVNYGRRA</sequence>
<proteinExistence type="predicted"/>
<dbReference type="EMBL" id="KN837194">
    <property type="protein sequence ID" value="KIJ35003.1"/>
    <property type="molecule type" value="Genomic_DNA"/>
</dbReference>
<evidence type="ECO:0000313" key="1">
    <source>
        <dbReference type="EMBL" id="KIJ35003.1"/>
    </source>
</evidence>
<reference evidence="1 2" key="1">
    <citation type="submission" date="2014-06" db="EMBL/GenBank/DDBJ databases">
        <title>Evolutionary Origins and Diversification of the Mycorrhizal Mutualists.</title>
        <authorList>
            <consortium name="DOE Joint Genome Institute"/>
            <consortium name="Mycorrhizal Genomics Consortium"/>
            <person name="Kohler A."/>
            <person name="Kuo A."/>
            <person name="Nagy L.G."/>
            <person name="Floudas D."/>
            <person name="Copeland A."/>
            <person name="Barry K.W."/>
            <person name="Cichocki N."/>
            <person name="Veneault-Fourrey C."/>
            <person name="LaButti K."/>
            <person name="Lindquist E.A."/>
            <person name="Lipzen A."/>
            <person name="Lundell T."/>
            <person name="Morin E."/>
            <person name="Murat C."/>
            <person name="Riley R."/>
            <person name="Ohm R."/>
            <person name="Sun H."/>
            <person name="Tunlid A."/>
            <person name="Henrissat B."/>
            <person name="Grigoriev I.V."/>
            <person name="Hibbett D.S."/>
            <person name="Martin F."/>
        </authorList>
    </citation>
    <scope>NUCLEOTIDE SEQUENCE [LARGE SCALE GENOMIC DNA]</scope>
    <source>
        <strain evidence="1 2">SS14</strain>
    </source>
</reference>
<evidence type="ECO:0000313" key="2">
    <source>
        <dbReference type="Proteomes" id="UP000054279"/>
    </source>
</evidence>
<keyword evidence="2" id="KW-1185">Reference proteome</keyword>
<dbReference type="HOGENOM" id="CLU_2962389_0_0_1"/>
<organism evidence="1 2">
    <name type="scientific">Sphaerobolus stellatus (strain SS14)</name>
    <dbReference type="NCBI Taxonomy" id="990650"/>
    <lineage>
        <taxon>Eukaryota</taxon>
        <taxon>Fungi</taxon>
        <taxon>Dikarya</taxon>
        <taxon>Basidiomycota</taxon>
        <taxon>Agaricomycotina</taxon>
        <taxon>Agaricomycetes</taxon>
        <taxon>Phallomycetidae</taxon>
        <taxon>Geastrales</taxon>
        <taxon>Sphaerobolaceae</taxon>
        <taxon>Sphaerobolus</taxon>
    </lineage>
</organism>
<accession>A0A0C9TX52</accession>